<name>A0A5A8CXI4_CAFRO</name>
<feature type="compositionally biased region" description="Acidic residues" evidence="11">
    <location>
        <begin position="387"/>
        <end position="420"/>
    </location>
</feature>
<dbReference type="InterPro" id="IPR017441">
    <property type="entry name" value="Protein_kinase_ATP_BS"/>
</dbReference>
<evidence type="ECO:0000256" key="11">
    <source>
        <dbReference type="SAM" id="MobiDB-lite"/>
    </source>
</evidence>
<dbReference type="GO" id="GO:0004693">
    <property type="term" value="F:cyclin-dependent protein serine/threonine kinase activity"/>
    <property type="evidence" value="ECO:0007669"/>
    <property type="project" value="UniProtKB-EC"/>
</dbReference>
<dbReference type="AlphaFoldDB" id="A0A5A8CXI4"/>
<proteinExistence type="inferred from homology"/>
<keyword evidence="2 10" id="KW-0723">Serine/threonine-protein kinase</keyword>
<dbReference type="Gene3D" id="3.30.200.20">
    <property type="entry name" value="Phosphorylase Kinase, domain 1"/>
    <property type="match status" value="1"/>
</dbReference>
<evidence type="ECO:0000256" key="5">
    <source>
        <dbReference type="ARBA" id="ARBA00022777"/>
    </source>
</evidence>
<dbReference type="InterPro" id="IPR000719">
    <property type="entry name" value="Prot_kinase_dom"/>
</dbReference>
<dbReference type="InterPro" id="IPR011009">
    <property type="entry name" value="Kinase-like_dom_sf"/>
</dbReference>
<dbReference type="EC" id="2.7.11.22" evidence="1"/>
<protein>
    <recommendedName>
        <fullName evidence="1">cyclin-dependent kinase</fullName>
        <ecNumber evidence="1">2.7.11.22</ecNumber>
    </recommendedName>
</protein>
<feature type="region of interest" description="Disordered" evidence="11">
    <location>
        <begin position="346"/>
        <end position="426"/>
    </location>
</feature>
<evidence type="ECO:0000256" key="8">
    <source>
        <dbReference type="ARBA" id="ARBA00048367"/>
    </source>
</evidence>
<keyword evidence="3" id="KW-0808">Transferase</keyword>
<dbReference type="EMBL" id="VLTN01000001">
    <property type="protein sequence ID" value="KAA0157746.1"/>
    <property type="molecule type" value="Genomic_DNA"/>
</dbReference>
<dbReference type="Pfam" id="PF00069">
    <property type="entry name" value="Pkinase"/>
    <property type="match status" value="1"/>
</dbReference>
<keyword evidence="6 9" id="KW-0067">ATP-binding</keyword>
<evidence type="ECO:0000256" key="4">
    <source>
        <dbReference type="ARBA" id="ARBA00022741"/>
    </source>
</evidence>
<dbReference type="PROSITE" id="PS50011">
    <property type="entry name" value="PROTEIN_KINASE_DOM"/>
    <property type="match status" value="1"/>
</dbReference>
<evidence type="ECO:0000256" key="9">
    <source>
        <dbReference type="PROSITE-ProRule" id="PRU10141"/>
    </source>
</evidence>
<dbReference type="GO" id="GO:0005524">
    <property type="term" value="F:ATP binding"/>
    <property type="evidence" value="ECO:0007669"/>
    <property type="project" value="UniProtKB-UniRule"/>
</dbReference>
<feature type="domain" description="Protein kinase" evidence="12">
    <location>
        <begin position="17"/>
        <end position="302"/>
    </location>
</feature>
<dbReference type="Gene3D" id="1.10.510.10">
    <property type="entry name" value="Transferase(Phosphotransferase) domain 1"/>
    <property type="match status" value="1"/>
</dbReference>
<evidence type="ECO:0000256" key="3">
    <source>
        <dbReference type="ARBA" id="ARBA00022679"/>
    </source>
</evidence>
<feature type="binding site" evidence="9">
    <location>
        <position position="46"/>
    </location>
    <ligand>
        <name>ATP</name>
        <dbReference type="ChEBI" id="CHEBI:30616"/>
    </ligand>
</feature>
<reference evidence="13 14" key="1">
    <citation type="submission" date="2019-07" db="EMBL/GenBank/DDBJ databases">
        <title>Genomes of Cafeteria roenbergensis.</title>
        <authorList>
            <person name="Fischer M.G."/>
            <person name="Hackl T."/>
            <person name="Roman M."/>
        </authorList>
    </citation>
    <scope>NUCLEOTIDE SEQUENCE [LARGE SCALE GENOMIC DNA]</scope>
    <source>
        <strain evidence="13 14">BVI</strain>
    </source>
</reference>
<comment type="catalytic activity">
    <reaction evidence="7">
        <text>L-threonyl-[protein] + ATP = O-phospho-L-threonyl-[protein] + ADP + H(+)</text>
        <dbReference type="Rhea" id="RHEA:46608"/>
        <dbReference type="Rhea" id="RHEA-COMP:11060"/>
        <dbReference type="Rhea" id="RHEA-COMP:11605"/>
        <dbReference type="ChEBI" id="CHEBI:15378"/>
        <dbReference type="ChEBI" id="CHEBI:30013"/>
        <dbReference type="ChEBI" id="CHEBI:30616"/>
        <dbReference type="ChEBI" id="CHEBI:61977"/>
        <dbReference type="ChEBI" id="CHEBI:456216"/>
        <dbReference type="EC" id="2.7.11.22"/>
    </reaction>
</comment>
<comment type="catalytic activity">
    <reaction evidence="8">
        <text>L-seryl-[protein] + ATP = O-phospho-L-seryl-[protein] + ADP + H(+)</text>
        <dbReference type="Rhea" id="RHEA:17989"/>
        <dbReference type="Rhea" id="RHEA-COMP:9863"/>
        <dbReference type="Rhea" id="RHEA-COMP:11604"/>
        <dbReference type="ChEBI" id="CHEBI:15378"/>
        <dbReference type="ChEBI" id="CHEBI:29999"/>
        <dbReference type="ChEBI" id="CHEBI:30616"/>
        <dbReference type="ChEBI" id="CHEBI:83421"/>
        <dbReference type="ChEBI" id="CHEBI:456216"/>
        <dbReference type="EC" id="2.7.11.22"/>
    </reaction>
</comment>
<organism evidence="13 14">
    <name type="scientific">Cafeteria roenbergensis</name>
    <name type="common">Marine flagellate</name>
    <dbReference type="NCBI Taxonomy" id="33653"/>
    <lineage>
        <taxon>Eukaryota</taxon>
        <taxon>Sar</taxon>
        <taxon>Stramenopiles</taxon>
        <taxon>Bigyra</taxon>
        <taxon>Opalozoa</taxon>
        <taxon>Bicosoecida</taxon>
        <taxon>Cafeteriaceae</taxon>
        <taxon>Cafeteria</taxon>
    </lineage>
</organism>
<evidence type="ECO:0000256" key="10">
    <source>
        <dbReference type="RuleBase" id="RU000304"/>
    </source>
</evidence>
<evidence type="ECO:0000256" key="2">
    <source>
        <dbReference type="ARBA" id="ARBA00022527"/>
    </source>
</evidence>
<dbReference type="SMART" id="SM00220">
    <property type="entry name" value="S_TKc"/>
    <property type="match status" value="1"/>
</dbReference>
<dbReference type="PROSITE" id="PS00108">
    <property type="entry name" value="PROTEIN_KINASE_ST"/>
    <property type="match status" value="1"/>
</dbReference>
<keyword evidence="5" id="KW-0418">Kinase</keyword>
<evidence type="ECO:0000256" key="7">
    <source>
        <dbReference type="ARBA" id="ARBA00047811"/>
    </source>
</evidence>
<dbReference type="Proteomes" id="UP000323011">
    <property type="component" value="Unassembled WGS sequence"/>
</dbReference>
<evidence type="ECO:0000256" key="6">
    <source>
        <dbReference type="ARBA" id="ARBA00022840"/>
    </source>
</evidence>
<dbReference type="PROSITE" id="PS00107">
    <property type="entry name" value="PROTEIN_KINASE_ATP"/>
    <property type="match status" value="1"/>
</dbReference>
<evidence type="ECO:0000256" key="1">
    <source>
        <dbReference type="ARBA" id="ARBA00012425"/>
    </source>
</evidence>
<keyword evidence="4 9" id="KW-0547">Nucleotide-binding</keyword>
<evidence type="ECO:0000259" key="12">
    <source>
        <dbReference type="PROSITE" id="PS50011"/>
    </source>
</evidence>
<dbReference type="InterPro" id="IPR050117">
    <property type="entry name" value="MAPK"/>
</dbReference>
<dbReference type="FunFam" id="1.10.510.10:FF:000624">
    <property type="entry name" value="Mitogen-activated protein kinase"/>
    <property type="match status" value="1"/>
</dbReference>
<accession>A0A5A8CXI4</accession>
<dbReference type="PANTHER" id="PTHR24055">
    <property type="entry name" value="MITOGEN-ACTIVATED PROTEIN KINASE"/>
    <property type="match status" value="1"/>
</dbReference>
<gene>
    <name evidence="13" type="ORF">FNF29_00320</name>
</gene>
<comment type="caution">
    <text evidence="13">The sequence shown here is derived from an EMBL/GenBank/DDBJ whole genome shotgun (WGS) entry which is preliminary data.</text>
</comment>
<dbReference type="SUPFAM" id="SSF56112">
    <property type="entry name" value="Protein kinase-like (PK-like)"/>
    <property type="match status" value="1"/>
</dbReference>
<dbReference type="OMA" id="RRCDAMD"/>
<feature type="compositionally biased region" description="Basic residues" evidence="11">
    <location>
        <begin position="353"/>
        <end position="365"/>
    </location>
</feature>
<dbReference type="InterPro" id="IPR008271">
    <property type="entry name" value="Ser/Thr_kinase_AS"/>
</dbReference>
<dbReference type="FunFam" id="3.30.200.20:FF:000049">
    <property type="entry name" value="cyclin-dependent kinase-like 1 isoform X1"/>
    <property type="match status" value="1"/>
</dbReference>
<keyword evidence="14" id="KW-1185">Reference proteome</keyword>
<evidence type="ECO:0000313" key="13">
    <source>
        <dbReference type="EMBL" id="KAA0157746.1"/>
    </source>
</evidence>
<comment type="similarity">
    <text evidence="10">Belongs to the protein kinase superfamily.</text>
</comment>
<sequence>MQAPAFQDIQALISDSYACETIIGEGAYGIVLRARHLSTGRVVAIKMFKETQEDELTRRTGLREMGVLRRLRHDNVVALLEAFTRGGRLFLVFEFVQRTVLDDLEASGSGLAPDLVRDVLWQLLCAVDFCHRSGIVHRDIKPENLLVSSGGVVKLCDFGFATALRGDGAAYTDYVSTRWYRSPELLVGDTAYGTPVDIWALGCLGAELATGLPLFPGESDLGTLAHVVTTIGNLPALQAGIFRQNPLFRDEAMPAAPHAAAASLAAKLPAADSQLVDLLNLCLICDPARRATTADLIAHPYFAEMRRGNMSADSFASDEGLASILGTAHSAMGSLASVESAGRMLGLGDGRGKGGRSRSRARGRPHGSDAAPRKASGGDASGMGHDAEEDDVYEEEADAFLEEEEEDEEEEEEEQEEEEGSQGQSR</sequence>
<evidence type="ECO:0000313" key="14">
    <source>
        <dbReference type="Proteomes" id="UP000323011"/>
    </source>
</evidence>